<reference evidence="3" key="1">
    <citation type="submission" date="2018-01" db="EMBL/GenBank/DDBJ databases">
        <title>An insight into the sialome of Amazonian anophelines.</title>
        <authorList>
            <person name="Ribeiro J.M."/>
            <person name="Scarpassa V."/>
            <person name="Calvo E."/>
        </authorList>
    </citation>
    <scope>NUCLEOTIDE SEQUENCE</scope>
    <source>
        <tissue evidence="3">Salivary glands</tissue>
    </source>
</reference>
<feature type="compositionally biased region" description="Basic and acidic residues" evidence="1">
    <location>
        <begin position="55"/>
        <end position="65"/>
    </location>
</feature>
<feature type="region of interest" description="Disordered" evidence="1">
    <location>
        <begin position="42"/>
        <end position="67"/>
    </location>
</feature>
<protein>
    <submittedName>
        <fullName evidence="3">Putative secreted protein</fullName>
    </submittedName>
</protein>
<sequence length="93" mass="10376">MKFNSSALKSSARAVLLLLATHRVARCIRKICGPPVGLSVVRSKARSTPRGRAKEKRDGRMERQRQASCVRRLAEKRRLLVAWRGVAWPGALA</sequence>
<keyword evidence="2" id="KW-0732">Signal</keyword>
<dbReference type="EMBL" id="GGFK01014708">
    <property type="protein sequence ID" value="MBW48029.1"/>
    <property type="molecule type" value="Transcribed_RNA"/>
</dbReference>
<accession>A0A2M4B4Q6</accession>
<name>A0A2M4B4Q6_9DIPT</name>
<proteinExistence type="predicted"/>
<feature type="signal peptide" evidence="2">
    <location>
        <begin position="1"/>
        <end position="27"/>
    </location>
</feature>
<feature type="chain" id="PRO_5014895419" evidence="2">
    <location>
        <begin position="28"/>
        <end position="93"/>
    </location>
</feature>
<evidence type="ECO:0000256" key="2">
    <source>
        <dbReference type="SAM" id="SignalP"/>
    </source>
</evidence>
<evidence type="ECO:0000256" key="1">
    <source>
        <dbReference type="SAM" id="MobiDB-lite"/>
    </source>
</evidence>
<organism evidence="3">
    <name type="scientific">Anopheles triannulatus</name>
    <dbReference type="NCBI Taxonomy" id="58253"/>
    <lineage>
        <taxon>Eukaryota</taxon>
        <taxon>Metazoa</taxon>
        <taxon>Ecdysozoa</taxon>
        <taxon>Arthropoda</taxon>
        <taxon>Hexapoda</taxon>
        <taxon>Insecta</taxon>
        <taxon>Pterygota</taxon>
        <taxon>Neoptera</taxon>
        <taxon>Endopterygota</taxon>
        <taxon>Diptera</taxon>
        <taxon>Nematocera</taxon>
        <taxon>Culicoidea</taxon>
        <taxon>Culicidae</taxon>
        <taxon>Anophelinae</taxon>
        <taxon>Anopheles</taxon>
    </lineage>
</organism>
<dbReference type="AlphaFoldDB" id="A0A2M4B4Q6"/>
<feature type="compositionally biased region" description="Basic residues" evidence="1">
    <location>
        <begin position="43"/>
        <end position="54"/>
    </location>
</feature>
<evidence type="ECO:0000313" key="3">
    <source>
        <dbReference type="EMBL" id="MBW48029.1"/>
    </source>
</evidence>